<organism evidence="2 3">
    <name type="scientific">Chlamydomonas eustigma</name>
    <dbReference type="NCBI Taxonomy" id="1157962"/>
    <lineage>
        <taxon>Eukaryota</taxon>
        <taxon>Viridiplantae</taxon>
        <taxon>Chlorophyta</taxon>
        <taxon>core chlorophytes</taxon>
        <taxon>Chlorophyceae</taxon>
        <taxon>CS clade</taxon>
        <taxon>Chlamydomonadales</taxon>
        <taxon>Chlamydomonadaceae</taxon>
        <taxon>Chlamydomonas</taxon>
    </lineage>
</organism>
<keyword evidence="3" id="KW-1185">Reference proteome</keyword>
<dbReference type="Proteomes" id="UP000232323">
    <property type="component" value="Unassembled WGS sequence"/>
</dbReference>
<dbReference type="AlphaFoldDB" id="A0A250WQB2"/>
<feature type="transmembrane region" description="Helical" evidence="1">
    <location>
        <begin position="20"/>
        <end position="40"/>
    </location>
</feature>
<keyword evidence="1" id="KW-1133">Transmembrane helix</keyword>
<sequence>MPSSLLSWLRFCLHYLFAQGVPFMLLDLLTVAMIMILLVVPETRASLEQEALRTEKAAPAVVTFGSSSTTTPERLWPLEAIGMPVLRGNKAAGMYFMIVCTIRPHLSCLGTQQILASVSTPFGGLYFIRVSLCRVDQKLFSVKNVSPEEWL</sequence>
<evidence type="ECO:0000313" key="3">
    <source>
        <dbReference type="Proteomes" id="UP000232323"/>
    </source>
</evidence>
<evidence type="ECO:0000313" key="2">
    <source>
        <dbReference type="EMBL" id="GAX73027.1"/>
    </source>
</evidence>
<gene>
    <name evidence="2" type="ORF">CEUSTIGMA_g479.t1</name>
</gene>
<dbReference type="EMBL" id="BEGY01000002">
    <property type="protein sequence ID" value="GAX73027.1"/>
    <property type="molecule type" value="Genomic_DNA"/>
</dbReference>
<accession>A0A250WQB2</accession>
<evidence type="ECO:0000256" key="1">
    <source>
        <dbReference type="SAM" id="Phobius"/>
    </source>
</evidence>
<proteinExistence type="predicted"/>
<name>A0A250WQB2_9CHLO</name>
<keyword evidence="1" id="KW-0812">Transmembrane</keyword>
<protein>
    <submittedName>
        <fullName evidence="2">Uncharacterized protein</fullName>
    </submittedName>
</protein>
<reference evidence="2 3" key="1">
    <citation type="submission" date="2017-08" db="EMBL/GenBank/DDBJ databases">
        <title>Acidophilic green algal genome provides insights into adaptation to an acidic environment.</title>
        <authorList>
            <person name="Hirooka S."/>
            <person name="Hirose Y."/>
            <person name="Kanesaki Y."/>
            <person name="Higuchi S."/>
            <person name="Fujiwara T."/>
            <person name="Onuma R."/>
            <person name="Era A."/>
            <person name="Ohbayashi R."/>
            <person name="Uzuka A."/>
            <person name="Nozaki H."/>
            <person name="Yoshikawa H."/>
            <person name="Miyagishima S.Y."/>
        </authorList>
    </citation>
    <scope>NUCLEOTIDE SEQUENCE [LARGE SCALE GENOMIC DNA]</scope>
    <source>
        <strain evidence="2 3">NIES-2499</strain>
    </source>
</reference>
<comment type="caution">
    <text evidence="2">The sequence shown here is derived from an EMBL/GenBank/DDBJ whole genome shotgun (WGS) entry which is preliminary data.</text>
</comment>
<keyword evidence="1" id="KW-0472">Membrane</keyword>